<reference evidence="7" key="1">
    <citation type="journal article" date="2019" name="Int. J. Syst. Evol. Microbiol.">
        <title>The Global Catalogue of Microorganisms (GCM) 10K type strain sequencing project: providing services to taxonomists for standard genome sequencing and annotation.</title>
        <authorList>
            <consortium name="The Broad Institute Genomics Platform"/>
            <consortium name="The Broad Institute Genome Sequencing Center for Infectious Disease"/>
            <person name="Wu L."/>
            <person name="Ma J."/>
        </authorList>
    </citation>
    <scope>NUCLEOTIDE SEQUENCE [LARGE SCALE GENOMIC DNA]</scope>
    <source>
        <strain evidence="7">JCM 12165</strain>
    </source>
</reference>
<evidence type="ECO:0000256" key="3">
    <source>
        <dbReference type="ARBA" id="ARBA00011233"/>
    </source>
</evidence>
<comment type="similarity">
    <text evidence="2">Belongs to the KHG/KDPG aldolase family.</text>
</comment>
<dbReference type="Proteomes" id="UP001595896">
    <property type="component" value="Unassembled WGS sequence"/>
</dbReference>
<accession>A0ABV9NTT9</accession>
<evidence type="ECO:0000313" key="6">
    <source>
        <dbReference type="EMBL" id="MFC4736823.1"/>
    </source>
</evidence>
<evidence type="ECO:0000313" key="7">
    <source>
        <dbReference type="Proteomes" id="UP001595896"/>
    </source>
</evidence>
<comment type="caution">
    <text evidence="6">The sequence shown here is derived from an EMBL/GenBank/DDBJ whole genome shotgun (WGS) entry which is preliminary data.</text>
</comment>
<evidence type="ECO:0000256" key="2">
    <source>
        <dbReference type="ARBA" id="ARBA00006906"/>
    </source>
</evidence>
<dbReference type="InterPro" id="IPR000887">
    <property type="entry name" value="Aldlse_KDPG_KHG"/>
</dbReference>
<keyword evidence="5" id="KW-0119">Carbohydrate metabolism</keyword>
<organism evidence="6 7">
    <name type="scientific">Bacillus daqingensis</name>
    <dbReference type="NCBI Taxonomy" id="872396"/>
    <lineage>
        <taxon>Bacteria</taxon>
        <taxon>Bacillati</taxon>
        <taxon>Bacillota</taxon>
        <taxon>Bacilli</taxon>
        <taxon>Bacillales</taxon>
        <taxon>Bacillaceae</taxon>
        <taxon>Bacillus</taxon>
    </lineage>
</organism>
<sequence length="210" mass="22193">MHTFPMFEASPIIAVIRKPPKEHVFSLVEALLKGGVTNLELTMQEHDSADTIHELVHRYGQEAWIGAGTVIDEAQAVAAVQAGASFIFSPNMDRRVIQTAKKLGAVSIPGVLTPTEALQAVEAGADCVKVFPASAFGPRYIKELKGPLPHVPIIPTGGIDRTNIADFREAGAIACGLGGSLVDQKLIDSGNFSELTSRAEELVALAGGRS</sequence>
<dbReference type="EMBL" id="JBHSGK010000009">
    <property type="protein sequence ID" value="MFC4736823.1"/>
    <property type="molecule type" value="Genomic_DNA"/>
</dbReference>
<protein>
    <submittedName>
        <fullName evidence="6">Bifunctional 4-hydroxy-2-oxoglutarate aldolase/2-dehydro-3-deoxy-phosphogluconate aldolase</fullName>
    </submittedName>
</protein>
<evidence type="ECO:0000256" key="4">
    <source>
        <dbReference type="ARBA" id="ARBA00023239"/>
    </source>
</evidence>
<name>A0ABV9NTT9_9BACI</name>
<evidence type="ECO:0000256" key="1">
    <source>
        <dbReference type="ARBA" id="ARBA00004761"/>
    </source>
</evidence>
<evidence type="ECO:0000256" key="5">
    <source>
        <dbReference type="ARBA" id="ARBA00023277"/>
    </source>
</evidence>
<dbReference type="NCBIfam" id="TIGR01182">
    <property type="entry name" value="eda"/>
    <property type="match status" value="1"/>
</dbReference>
<dbReference type="PANTHER" id="PTHR30246">
    <property type="entry name" value="2-KETO-3-DEOXY-6-PHOSPHOGLUCONATE ALDOLASE"/>
    <property type="match status" value="1"/>
</dbReference>
<dbReference type="Pfam" id="PF01081">
    <property type="entry name" value="Aldolase"/>
    <property type="match status" value="1"/>
</dbReference>
<gene>
    <name evidence="6" type="ORF">ACFO4L_09530</name>
</gene>
<dbReference type="Gene3D" id="3.20.20.70">
    <property type="entry name" value="Aldolase class I"/>
    <property type="match status" value="1"/>
</dbReference>
<dbReference type="InterPro" id="IPR013785">
    <property type="entry name" value="Aldolase_TIM"/>
</dbReference>
<dbReference type="RefSeq" id="WP_377909435.1">
    <property type="nucleotide sequence ID" value="NZ_JBHSGK010000009.1"/>
</dbReference>
<proteinExistence type="inferred from homology"/>
<dbReference type="CDD" id="cd00452">
    <property type="entry name" value="KDPG_aldolase"/>
    <property type="match status" value="1"/>
</dbReference>
<keyword evidence="4" id="KW-0456">Lyase</keyword>
<keyword evidence="7" id="KW-1185">Reference proteome</keyword>
<dbReference type="SUPFAM" id="SSF51569">
    <property type="entry name" value="Aldolase"/>
    <property type="match status" value="1"/>
</dbReference>
<dbReference type="PANTHER" id="PTHR30246:SF1">
    <property type="entry name" value="2-DEHYDRO-3-DEOXY-6-PHOSPHOGALACTONATE ALDOLASE-RELATED"/>
    <property type="match status" value="1"/>
</dbReference>
<comment type="pathway">
    <text evidence="1">Carbohydrate acid metabolism.</text>
</comment>
<comment type="subunit">
    <text evidence="3">Homotrimer.</text>
</comment>